<dbReference type="EMBL" id="QPJM01000031">
    <property type="protein sequence ID" value="RCW78049.1"/>
    <property type="molecule type" value="Genomic_DNA"/>
</dbReference>
<reference evidence="1 2" key="1">
    <citation type="submission" date="2018-07" db="EMBL/GenBank/DDBJ databases">
        <title>Genomic Encyclopedia of Type Strains, Phase III (KMG-III): the genomes of soil and plant-associated and newly described type strains.</title>
        <authorList>
            <person name="Whitman W."/>
        </authorList>
    </citation>
    <scope>NUCLEOTIDE SEQUENCE [LARGE SCALE GENOMIC DNA]</scope>
    <source>
        <strain evidence="1 2">31-25a</strain>
    </source>
</reference>
<name>A0A368YED9_9HYPH</name>
<gene>
    <name evidence="1" type="ORF">C7476_13117</name>
</gene>
<dbReference type="AlphaFoldDB" id="A0A368YED9"/>
<organism evidence="1 2">
    <name type="scientific">Phyllobacterium bourgognense</name>
    <dbReference type="NCBI Taxonomy" id="314236"/>
    <lineage>
        <taxon>Bacteria</taxon>
        <taxon>Pseudomonadati</taxon>
        <taxon>Pseudomonadota</taxon>
        <taxon>Alphaproteobacteria</taxon>
        <taxon>Hyphomicrobiales</taxon>
        <taxon>Phyllobacteriaceae</taxon>
        <taxon>Phyllobacterium</taxon>
    </lineage>
</organism>
<protein>
    <submittedName>
        <fullName evidence="1">Uncharacterized protein</fullName>
    </submittedName>
</protein>
<keyword evidence="2" id="KW-1185">Reference proteome</keyword>
<evidence type="ECO:0000313" key="2">
    <source>
        <dbReference type="Proteomes" id="UP000253324"/>
    </source>
</evidence>
<dbReference type="Proteomes" id="UP000253324">
    <property type="component" value="Unassembled WGS sequence"/>
</dbReference>
<proteinExistence type="predicted"/>
<evidence type="ECO:0000313" key="1">
    <source>
        <dbReference type="EMBL" id="RCW78049.1"/>
    </source>
</evidence>
<accession>A0A368YED9</accession>
<sequence length="84" mass="9659">MQRLGFDIYSDGEHYNIYCFRTESAAEVFLKAFDGEWITSQQRKKVHLALPMATKSREHAMSAKRYLRPIKETARFLAGSTAGE</sequence>
<comment type="caution">
    <text evidence="1">The sequence shown here is derived from an EMBL/GenBank/DDBJ whole genome shotgun (WGS) entry which is preliminary data.</text>
</comment>